<dbReference type="AlphaFoldDB" id="A0A0M7BBQ6"/>
<sequence>MKFLLIAAALVAAPGLATAQCNWSKGERVTTSCAPGTSYDAATQSCVADTTS</sequence>
<evidence type="ECO:0008006" key="4">
    <source>
        <dbReference type="Google" id="ProtNLM"/>
    </source>
</evidence>
<dbReference type="OrthoDB" id="7875269at2"/>
<evidence type="ECO:0000256" key="1">
    <source>
        <dbReference type="SAM" id="SignalP"/>
    </source>
</evidence>
<proteinExistence type="predicted"/>
<dbReference type="RefSeq" id="WP_144431678.1">
    <property type="nucleotide sequence ID" value="NZ_CYPR01000160.1"/>
</dbReference>
<dbReference type="EMBL" id="CYPR01000160">
    <property type="protein sequence ID" value="CUH39629.1"/>
    <property type="molecule type" value="Genomic_DNA"/>
</dbReference>
<name>A0A0M7BBQ6_9RHOB</name>
<dbReference type="Proteomes" id="UP000049455">
    <property type="component" value="Unassembled WGS sequence"/>
</dbReference>
<gene>
    <name evidence="2" type="ORF">JSE7799_02356</name>
</gene>
<reference evidence="2 3" key="1">
    <citation type="submission" date="2015-09" db="EMBL/GenBank/DDBJ databases">
        <authorList>
            <person name="Jackson K.R."/>
            <person name="Lunt B.L."/>
            <person name="Fisher J.N.B."/>
            <person name="Gardner A.V."/>
            <person name="Bailey M.E."/>
            <person name="Deus L.M."/>
            <person name="Earl A.S."/>
            <person name="Gibby P.D."/>
            <person name="Hartmann K.A."/>
            <person name="Liu J.E."/>
            <person name="Manci A.M."/>
            <person name="Nielsen D.A."/>
            <person name="Solomon M.B."/>
            <person name="Breakwell D.P."/>
            <person name="Burnett S.H."/>
            <person name="Grose J.H."/>
        </authorList>
    </citation>
    <scope>NUCLEOTIDE SEQUENCE [LARGE SCALE GENOMIC DNA]</scope>
    <source>
        <strain evidence="2 3">CECT 7799</strain>
    </source>
</reference>
<dbReference type="STRING" id="313367.JSE7799_02356"/>
<organism evidence="2 3">
    <name type="scientific">Jannaschia seosinensis</name>
    <dbReference type="NCBI Taxonomy" id="313367"/>
    <lineage>
        <taxon>Bacteria</taxon>
        <taxon>Pseudomonadati</taxon>
        <taxon>Pseudomonadota</taxon>
        <taxon>Alphaproteobacteria</taxon>
        <taxon>Rhodobacterales</taxon>
        <taxon>Roseobacteraceae</taxon>
        <taxon>Jannaschia</taxon>
    </lineage>
</organism>
<keyword evidence="3" id="KW-1185">Reference proteome</keyword>
<accession>A0A0M7BBQ6</accession>
<feature type="chain" id="PRO_5005809956" description="Chitin-binding type-2 domain-containing protein" evidence="1">
    <location>
        <begin position="20"/>
        <end position="52"/>
    </location>
</feature>
<feature type="signal peptide" evidence="1">
    <location>
        <begin position="1"/>
        <end position="19"/>
    </location>
</feature>
<evidence type="ECO:0000313" key="3">
    <source>
        <dbReference type="Proteomes" id="UP000049455"/>
    </source>
</evidence>
<evidence type="ECO:0000313" key="2">
    <source>
        <dbReference type="EMBL" id="CUH39629.1"/>
    </source>
</evidence>
<keyword evidence="1" id="KW-0732">Signal</keyword>
<protein>
    <recommendedName>
        <fullName evidence="4">Chitin-binding type-2 domain-containing protein</fullName>
    </recommendedName>
</protein>